<feature type="region of interest" description="Disordered" evidence="1">
    <location>
        <begin position="228"/>
        <end position="250"/>
    </location>
</feature>
<feature type="compositionally biased region" description="Acidic residues" evidence="1">
    <location>
        <begin position="240"/>
        <end position="250"/>
    </location>
</feature>
<comment type="caution">
    <text evidence="2">The sequence shown here is derived from an EMBL/GenBank/DDBJ whole genome shotgun (WGS) entry which is preliminary data.</text>
</comment>
<evidence type="ECO:0000256" key="1">
    <source>
        <dbReference type="SAM" id="MobiDB-lite"/>
    </source>
</evidence>
<protein>
    <submittedName>
        <fullName evidence="2">Uncharacterized protein</fullName>
    </submittedName>
</protein>
<name>A0ABW0IS47_9HYPH</name>
<reference evidence="3" key="1">
    <citation type="journal article" date="2019" name="Int. J. Syst. Evol. Microbiol.">
        <title>The Global Catalogue of Microorganisms (GCM) 10K type strain sequencing project: providing services to taxonomists for standard genome sequencing and annotation.</title>
        <authorList>
            <consortium name="The Broad Institute Genomics Platform"/>
            <consortium name="The Broad Institute Genome Sequencing Center for Infectious Disease"/>
            <person name="Wu L."/>
            <person name="Ma J."/>
        </authorList>
    </citation>
    <scope>NUCLEOTIDE SEQUENCE [LARGE SCALE GENOMIC DNA]</scope>
    <source>
        <strain evidence="3">NCAIM B.01391</strain>
    </source>
</reference>
<accession>A0ABW0IS47</accession>
<dbReference type="Proteomes" id="UP001596053">
    <property type="component" value="Unassembled WGS sequence"/>
</dbReference>
<proteinExistence type="predicted"/>
<keyword evidence="3" id="KW-1185">Reference proteome</keyword>
<dbReference type="EMBL" id="JBHSLW010000025">
    <property type="protein sequence ID" value="MFC5421034.1"/>
    <property type="molecule type" value="Genomic_DNA"/>
</dbReference>
<dbReference type="RefSeq" id="WP_377799380.1">
    <property type="nucleotide sequence ID" value="NZ_JBHSLW010000025.1"/>
</dbReference>
<evidence type="ECO:0000313" key="3">
    <source>
        <dbReference type="Proteomes" id="UP001596053"/>
    </source>
</evidence>
<organism evidence="2 3">
    <name type="scientific">Bosea eneae</name>
    <dbReference type="NCBI Taxonomy" id="151454"/>
    <lineage>
        <taxon>Bacteria</taxon>
        <taxon>Pseudomonadati</taxon>
        <taxon>Pseudomonadota</taxon>
        <taxon>Alphaproteobacteria</taxon>
        <taxon>Hyphomicrobiales</taxon>
        <taxon>Boseaceae</taxon>
        <taxon>Bosea</taxon>
    </lineage>
</organism>
<sequence length="250" mass="27776">MTSIMMWVRNDGITMLSDGVAYDADGIVRQIHQKQLLEPTWGGVVAASGAGSTLMYLQIFFQLAPRDPPQGFDELLEHLPDAARFVKEQLELGDAQHTANEFIWLIGGYSDERQRYEGYQLATVGWDGYEAFSLMPISAYAKPEASEAALREQGIDPREPFTEHPATFGLKLMLAQRKSPMPLHHGRDLMGYGVGGICQLTQFQKDNLSSQIVLRWHDEIGKPIDPEAGFSYTTLSQPANDDELSQEAGA</sequence>
<gene>
    <name evidence="2" type="ORF">ACFPOB_15865</name>
</gene>
<evidence type="ECO:0000313" key="2">
    <source>
        <dbReference type="EMBL" id="MFC5421034.1"/>
    </source>
</evidence>